<dbReference type="InterPro" id="IPR050877">
    <property type="entry name" value="EMX-VAX-Noto_Homeobox_TFs"/>
</dbReference>
<dbReference type="Proteomes" id="UP000002195">
    <property type="component" value="Unassembled WGS sequence"/>
</dbReference>
<dbReference type="PANTHER" id="PTHR24339:SF65">
    <property type="match status" value="1"/>
</dbReference>
<dbReference type="AlphaFoldDB" id="Q54NT6"/>
<dbReference type="PaxDb" id="44689-DDB0218664"/>
<dbReference type="GeneID" id="8624895"/>
<dbReference type="GO" id="GO:0005634">
    <property type="term" value="C:nucleus"/>
    <property type="evidence" value="ECO:0007669"/>
    <property type="project" value="UniProtKB-SubCell"/>
</dbReference>
<gene>
    <name evidence="5" type="ORF">DDB_G0285075</name>
</gene>
<keyword evidence="3" id="KW-0371">Homeobox</keyword>
<accession>Q54NT6</accession>
<name>Q54NT6_DICDI</name>
<keyword evidence="6" id="KW-1185">Reference proteome</keyword>
<evidence type="ECO:0000313" key="5">
    <source>
        <dbReference type="EMBL" id="EAL65001.1"/>
    </source>
</evidence>
<dbReference type="KEGG" id="ddi:DDB_G0285075"/>
<keyword evidence="2" id="KW-0238">DNA-binding</keyword>
<dbReference type="PANTHER" id="PTHR24339">
    <property type="entry name" value="HOMEOBOX PROTEIN EMX-RELATED"/>
    <property type="match status" value="1"/>
</dbReference>
<evidence type="ECO:0000313" key="6">
    <source>
        <dbReference type="Proteomes" id="UP000002195"/>
    </source>
</evidence>
<sequence length="329" mass="39222">MYFENCNSNHDEFYSINEPRRNQLFKNSIKFGNFQLFKVMFKLINCLFDFYEPVSNDGFKLMLFQFENNLNYKIEFIKQVCQLVKNNSNYLNFIFNQVLLYDDLELIELGYNQLDKPMLKIEFINQDNYRESTNSNKKECEAEFYFIRSEGVLEFIFKNYLKNCNKILPITNFIYNGRLDLVEKYKSLLLSSSSSQEISYIEPSFKLDPPICYSHRLYSITIAMEAMIGFINSPSLSNGCGDSDDGVIFKNEHFFGLNNLKLISDFIYLINHKFTNQKGPFYFSFYGHPRLKFYIKILIARWIYFNKPNHFERFGFNILDLLIKKNKIL</sequence>
<reference evidence="5 6" key="1">
    <citation type="journal article" date="2005" name="Nature">
        <title>The genome of the social amoeba Dictyostelium discoideum.</title>
        <authorList>
            <consortium name="The Dictyostelium discoideum Sequencing Consortium"/>
            <person name="Eichinger L."/>
            <person name="Pachebat J.A."/>
            <person name="Glockner G."/>
            <person name="Rajandream M.A."/>
            <person name="Sucgang R."/>
            <person name="Berriman M."/>
            <person name="Song J."/>
            <person name="Olsen R."/>
            <person name="Szafranski K."/>
            <person name="Xu Q."/>
            <person name="Tunggal B."/>
            <person name="Kummerfeld S."/>
            <person name="Madera M."/>
            <person name="Konfortov B.A."/>
            <person name="Rivero F."/>
            <person name="Bankier A.T."/>
            <person name="Lehmann R."/>
            <person name="Hamlin N."/>
            <person name="Davies R."/>
            <person name="Gaudet P."/>
            <person name="Fey P."/>
            <person name="Pilcher K."/>
            <person name="Chen G."/>
            <person name="Saunders D."/>
            <person name="Sodergren E."/>
            <person name="Davis P."/>
            <person name="Kerhornou A."/>
            <person name="Nie X."/>
            <person name="Hall N."/>
            <person name="Anjard C."/>
            <person name="Hemphill L."/>
            <person name="Bason N."/>
            <person name="Farbrother P."/>
            <person name="Desany B."/>
            <person name="Just E."/>
            <person name="Morio T."/>
            <person name="Rost R."/>
            <person name="Churcher C."/>
            <person name="Cooper J."/>
            <person name="Haydock S."/>
            <person name="van Driessche N."/>
            <person name="Cronin A."/>
            <person name="Goodhead I."/>
            <person name="Muzny D."/>
            <person name="Mourier T."/>
            <person name="Pain A."/>
            <person name="Lu M."/>
            <person name="Harper D."/>
            <person name="Lindsay R."/>
            <person name="Hauser H."/>
            <person name="James K."/>
            <person name="Quiles M."/>
            <person name="Madan Babu M."/>
            <person name="Saito T."/>
            <person name="Buchrieser C."/>
            <person name="Wardroper A."/>
            <person name="Felder M."/>
            <person name="Thangavelu M."/>
            <person name="Johnson D."/>
            <person name="Knights A."/>
            <person name="Loulseged H."/>
            <person name="Mungall K."/>
            <person name="Oliver K."/>
            <person name="Price C."/>
            <person name="Quail M.A."/>
            <person name="Urushihara H."/>
            <person name="Hernandez J."/>
            <person name="Rabbinowitsch E."/>
            <person name="Steffen D."/>
            <person name="Sanders M."/>
            <person name="Ma J."/>
            <person name="Kohara Y."/>
            <person name="Sharp S."/>
            <person name="Simmonds M."/>
            <person name="Spiegler S."/>
            <person name="Tivey A."/>
            <person name="Sugano S."/>
            <person name="White B."/>
            <person name="Walker D."/>
            <person name="Woodward J."/>
            <person name="Winckler T."/>
            <person name="Tanaka Y."/>
            <person name="Shaulsky G."/>
            <person name="Schleicher M."/>
            <person name="Weinstock G."/>
            <person name="Rosenthal A."/>
            <person name="Cox E.C."/>
            <person name="Chisholm R.L."/>
            <person name="Gibbs R."/>
            <person name="Loomis W.F."/>
            <person name="Platzer M."/>
            <person name="Kay R.R."/>
            <person name="Williams J."/>
            <person name="Dear P.H."/>
            <person name="Noegel A.A."/>
            <person name="Barrell B."/>
            <person name="Kuspa A."/>
        </authorList>
    </citation>
    <scope>NUCLEOTIDE SEQUENCE [LARGE SCALE GENOMIC DNA]</scope>
    <source>
        <strain evidence="5 6">AX4</strain>
    </source>
</reference>
<comment type="subcellular location">
    <subcellularLocation>
        <location evidence="1">Nucleus</location>
    </subcellularLocation>
</comment>
<dbReference type="EMBL" id="AAFI02000073">
    <property type="protein sequence ID" value="EAL65001.1"/>
    <property type="molecule type" value="Genomic_DNA"/>
</dbReference>
<dbReference type="InParanoid" id="Q54NT6"/>
<dbReference type="HOGENOM" id="CLU_845731_0_0_1"/>
<organism evidence="5 6">
    <name type="scientific">Dictyostelium discoideum</name>
    <name type="common">Social amoeba</name>
    <dbReference type="NCBI Taxonomy" id="44689"/>
    <lineage>
        <taxon>Eukaryota</taxon>
        <taxon>Amoebozoa</taxon>
        <taxon>Evosea</taxon>
        <taxon>Eumycetozoa</taxon>
        <taxon>Dictyostelia</taxon>
        <taxon>Dictyosteliales</taxon>
        <taxon>Dictyosteliaceae</taxon>
        <taxon>Dictyostelium</taxon>
    </lineage>
</organism>
<protein>
    <submittedName>
        <fullName evidence="5">Uncharacterized protein</fullName>
    </submittedName>
</protein>
<evidence type="ECO:0000256" key="3">
    <source>
        <dbReference type="ARBA" id="ARBA00023155"/>
    </source>
</evidence>
<comment type="caution">
    <text evidence="5">The sequence shown here is derived from an EMBL/GenBank/DDBJ whole genome shotgun (WGS) entry which is preliminary data.</text>
</comment>
<proteinExistence type="predicted"/>
<dbReference type="GO" id="GO:0003677">
    <property type="term" value="F:DNA binding"/>
    <property type="evidence" value="ECO:0007669"/>
    <property type="project" value="UniProtKB-KW"/>
</dbReference>
<evidence type="ECO:0000256" key="1">
    <source>
        <dbReference type="ARBA" id="ARBA00004123"/>
    </source>
</evidence>
<evidence type="ECO:0000256" key="4">
    <source>
        <dbReference type="ARBA" id="ARBA00023242"/>
    </source>
</evidence>
<keyword evidence="4" id="KW-0539">Nucleus</keyword>
<dbReference type="RefSeq" id="XP_639981.1">
    <property type="nucleotide sequence ID" value="XM_634889.1"/>
</dbReference>
<dbReference type="VEuPathDB" id="AmoebaDB:DDB_G0285075"/>
<evidence type="ECO:0000256" key="2">
    <source>
        <dbReference type="ARBA" id="ARBA00023125"/>
    </source>
</evidence>